<dbReference type="PROSITE" id="PS00485">
    <property type="entry name" value="A_DEAMINASE"/>
    <property type="match status" value="1"/>
</dbReference>
<dbReference type="GO" id="GO:0005829">
    <property type="term" value="C:cytosol"/>
    <property type="evidence" value="ECO:0007669"/>
    <property type="project" value="TreeGrafter"/>
</dbReference>
<feature type="transmembrane region" description="Helical" evidence="13">
    <location>
        <begin position="1291"/>
        <end position="1314"/>
    </location>
</feature>
<dbReference type="Gene3D" id="3.20.20.140">
    <property type="entry name" value="Metal-dependent hydrolases"/>
    <property type="match status" value="1"/>
</dbReference>
<evidence type="ECO:0000256" key="5">
    <source>
        <dbReference type="ARBA" id="ARBA00012775"/>
    </source>
</evidence>
<feature type="transmembrane region" description="Helical" evidence="13">
    <location>
        <begin position="1444"/>
        <end position="1463"/>
    </location>
</feature>
<evidence type="ECO:0000256" key="11">
    <source>
        <dbReference type="ARBA" id="ARBA00023136"/>
    </source>
</evidence>
<feature type="transmembrane region" description="Helical" evidence="13">
    <location>
        <begin position="1326"/>
        <end position="1349"/>
    </location>
</feature>
<dbReference type="InterPro" id="IPR006650">
    <property type="entry name" value="A/AMP_deam_AS"/>
</dbReference>
<dbReference type="UniPathway" id="UPA00591">
    <property type="reaction ID" value="UER00663"/>
</dbReference>
<protein>
    <recommendedName>
        <fullName evidence="5">AMP deaminase</fullName>
        <ecNumber evidence="5">3.5.4.6</ecNumber>
    </recommendedName>
</protein>
<comment type="pathway">
    <text evidence="3">Purine metabolism; IMP biosynthesis via salvage pathway; IMP from AMP: step 1/1.</text>
</comment>
<dbReference type="Pfam" id="PF19326">
    <property type="entry name" value="AMP_deaminase"/>
    <property type="match status" value="1"/>
</dbReference>
<comment type="caution">
    <text evidence="14">The sequence shown here is derived from an EMBL/GenBank/DDBJ whole genome shotgun (WGS) entry which is preliminary data.</text>
</comment>
<dbReference type="InterPro" id="IPR006214">
    <property type="entry name" value="Bax_inhibitor_1-related"/>
</dbReference>
<keyword evidence="11 13" id="KW-0472">Membrane</keyword>
<feature type="coiled-coil region" evidence="12">
    <location>
        <begin position="862"/>
        <end position="899"/>
    </location>
</feature>
<evidence type="ECO:0000256" key="10">
    <source>
        <dbReference type="ARBA" id="ARBA00022989"/>
    </source>
</evidence>
<comment type="cofactor">
    <cofactor evidence="1">
        <name>Zn(2+)</name>
        <dbReference type="ChEBI" id="CHEBI:29105"/>
    </cofactor>
</comment>
<dbReference type="GO" id="GO:0016020">
    <property type="term" value="C:membrane"/>
    <property type="evidence" value="ECO:0007669"/>
    <property type="project" value="UniProtKB-SubCell"/>
</dbReference>
<evidence type="ECO:0000256" key="8">
    <source>
        <dbReference type="ARBA" id="ARBA00022801"/>
    </source>
</evidence>
<proteinExistence type="inferred from homology"/>
<evidence type="ECO:0000256" key="13">
    <source>
        <dbReference type="SAM" id="Phobius"/>
    </source>
</evidence>
<feature type="transmembrane region" description="Helical" evidence="13">
    <location>
        <begin position="1162"/>
        <end position="1180"/>
    </location>
</feature>
<keyword evidence="6 13" id="KW-0812">Transmembrane</keyword>
<evidence type="ECO:0000256" key="6">
    <source>
        <dbReference type="ARBA" id="ARBA00022692"/>
    </source>
</evidence>
<dbReference type="GO" id="GO:0046872">
    <property type="term" value="F:metal ion binding"/>
    <property type="evidence" value="ECO:0007669"/>
    <property type="project" value="UniProtKB-KW"/>
</dbReference>
<dbReference type="EC" id="3.5.4.6" evidence="5"/>
<reference evidence="14" key="1">
    <citation type="submission" date="2021-02" db="EMBL/GenBank/DDBJ databases">
        <authorList>
            <person name="Dougan E. K."/>
            <person name="Rhodes N."/>
            <person name="Thang M."/>
            <person name="Chan C."/>
        </authorList>
    </citation>
    <scope>NUCLEOTIDE SEQUENCE</scope>
</reference>
<keyword evidence="7" id="KW-0479">Metal-binding</keyword>
<dbReference type="GO" id="GO:0032264">
    <property type="term" value="P:IMP salvage"/>
    <property type="evidence" value="ECO:0007669"/>
    <property type="project" value="UniProtKB-UniPathway"/>
</dbReference>
<feature type="transmembrane region" description="Helical" evidence="13">
    <location>
        <begin position="738"/>
        <end position="759"/>
    </location>
</feature>
<dbReference type="Gene3D" id="4.10.800.20">
    <property type="match status" value="1"/>
</dbReference>
<keyword evidence="8" id="KW-0378">Hydrolase</keyword>
<keyword evidence="9" id="KW-0862">Zinc</keyword>
<feature type="transmembrane region" description="Helical" evidence="13">
    <location>
        <begin position="1101"/>
        <end position="1118"/>
    </location>
</feature>
<keyword evidence="12" id="KW-0175">Coiled coil</keyword>
<dbReference type="InterPro" id="IPR006329">
    <property type="entry name" value="AMPD"/>
</dbReference>
<dbReference type="OrthoDB" id="1723809at2759"/>
<dbReference type="PANTHER" id="PTHR11359">
    <property type="entry name" value="AMP DEAMINASE"/>
    <property type="match status" value="1"/>
</dbReference>
<dbReference type="Proteomes" id="UP000649617">
    <property type="component" value="Unassembled WGS sequence"/>
</dbReference>
<keyword evidence="15" id="KW-1185">Reference proteome</keyword>
<keyword evidence="10 13" id="KW-1133">Transmembrane helix</keyword>
<gene>
    <name evidence="14" type="primary">Ampd2</name>
    <name evidence="14" type="ORF">SPIL2461_LOCUS22083</name>
</gene>
<evidence type="ECO:0000256" key="2">
    <source>
        <dbReference type="ARBA" id="ARBA00004141"/>
    </source>
</evidence>
<evidence type="ECO:0000256" key="3">
    <source>
        <dbReference type="ARBA" id="ARBA00004955"/>
    </source>
</evidence>
<feature type="transmembrane region" description="Helical" evidence="13">
    <location>
        <begin position="1039"/>
        <end position="1061"/>
    </location>
</feature>
<feature type="transmembrane region" description="Helical" evidence="13">
    <location>
        <begin position="1130"/>
        <end position="1150"/>
    </location>
</feature>
<feature type="transmembrane region" description="Helical" evidence="13">
    <location>
        <begin position="1483"/>
        <end position="1502"/>
    </location>
</feature>
<evidence type="ECO:0000256" key="7">
    <source>
        <dbReference type="ARBA" id="ARBA00022723"/>
    </source>
</evidence>
<dbReference type="InterPro" id="IPR032466">
    <property type="entry name" value="Metal_Hydrolase"/>
</dbReference>
<evidence type="ECO:0000256" key="4">
    <source>
        <dbReference type="ARBA" id="ARBA00006676"/>
    </source>
</evidence>
<feature type="transmembrane region" description="Helical" evidence="13">
    <location>
        <begin position="1412"/>
        <end position="1432"/>
    </location>
</feature>
<dbReference type="GO" id="GO:0046033">
    <property type="term" value="P:AMP metabolic process"/>
    <property type="evidence" value="ECO:0007669"/>
    <property type="project" value="TreeGrafter"/>
</dbReference>
<accession>A0A812XXB1</accession>
<evidence type="ECO:0000256" key="9">
    <source>
        <dbReference type="ARBA" id="ARBA00022833"/>
    </source>
</evidence>
<feature type="transmembrane region" description="Helical" evidence="13">
    <location>
        <begin position="1008"/>
        <end position="1027"/>
    </location>
</feature>
<comment type="similarity">
    <text evidence="4">Belongs to the metallo-dependent hydrolases superfamily. Adenosine and AMP deaminases family.</text>
</comment>
<dbReference type="Pfam" id="PF01027">
    <property type="entry name" value="Bax1-I"/>
    <property type="match status" value="2"/>
</dbReference>
<feature type="transmembrane region" description="Helical" evidence="13">
    <location>
        <begin position="1355"/>
        <end position="1375"/>
    </location>
</feature>
<feature type="transmembrane region" description="Helical" evidence="13">
    <location>
        <begin position="1200"/>
        <end position="1219"/>
    </location>
</feature>
<comment type="subcellular location">
    <subcellularLocation>
        <location evidence="2">Membrane</location>
        <topology evidence="2">Multi-pass membrane protein</topology>
    </subcellularLocation>
</comment>
<dbReference type="EMBL" id="CAJNIZ010046871">
    <property type="protein sequence ID" value="CAE7758347.1"/>
    <property type="molecule type" value="Genomic_DNA"/>
</dbReference>
<feature type="transmembrane region" description="Helical" evidence="13">
    <location>
        <begin position="1073"/>
        <end position="1095"/>
    </location>
</feature>
<dbReference type="CDD" id="cd10428">
    <property type="entry name" value="LFG_like"/>
    <property type="match status" value="2"/>
</dbReference>
<dbReference type="SUPFAM" id="SSF51556">
    <property type="entry name" value="Metallo-dependent hydrolases"/>
    <property type="match status" value="1"/>
</dbReference>
<dbReference type="GO" id="GO:0003876">
    <property type="term" value="F:AMP deaminase activity"/>
    <property type="evidence" value="ECO:0007669"/>
    <property type="project" value="UniProtKB-EC"/>
</dbReference>
<feature type="transmembrane region" description="Helical" evidence="13">
    <location>
        <begin position="1382"/>
        <end position="1400"/>
    </location>
</feature>
<evidence type="ECO:0000256" key="1">
    <source>
        <dbReference type="ARBA" id="ARBA00001947"/>
    </source>
</evidence>
<evidence type="ECO:0000313" key="15">
    <source>
        <dbReference type="Proteomes" id="UP000649617"/>
    </source>
</evidence>
<evidence type="ECO:0000313" key="14">
    <source>
        <dbReference type="EMBL" id="CAE7758347.1"/>
    </source>
</evidence>
<dbReference type="PANTHER" id="PTHR11359:SF0">
    <property type="entry name" value="AMP DEAMINASE"/>
    <property type="match status" value="1"/>
</dbReference>
<organism evidence="14 15">
    <name type="scientific">Symbiodinium pilosum</name>
    <name type="common">Dinoflagellate</name>
    <dbReference type="NCBI Taxonomy" id="2952"/>
    <lineage>
        <taxon>Eukaryota</taxon>
        <taxon>Sar</taxon>
        <taxon>Alveolata</taxon>
        <taxon>Dinophyceae</taxon>
        <taxon>Suessiales</taxon>
        <taxon>Symbiodiniaceae</taxon>
        <taxon>Symbiodinium</taxon>
    </lineage>
</organism>
<name>A0A812XXB1_SYMPI</name>
<sequence>MGESSREEICAQLRQALELRAKYCQRLPPKRSSFPKSGQLEFQWQDGLVQVRETGAEQPLFHVPSLDEYYDDMNTLFHIRSSGPVSSYAYQRLRLLQTKFELYTMVFGDQEAQDAMDTGHRDFYNVRKVDTHIHHSAAMNAKHLLRFMKKKLKRFSSDVVDVKDGKQRTLKTVFDDMGIGWTDLCIDRLQVWADKSCLHRFDRFNNKYSPMGQNELRTIFLKTDNAMGGRYLAELTTELISDLEESKYQHAEWRLSIYGRKMSEWDSLSKWVLGRGGKGCGKALLSQNIRWMIQIPRLFSLYKTTGQLDNFGQMLENIFTPLFEATLFPKKHPDVAEFLHHVSGFDTVDDESKSEKPVDRTFSSKSRPPQLWDIGDNPSYKYYSYFIQSNLRMLNMLRHEMGLNTFDYRPHAGEAGEVHHLDTAFLLADGINHGLNLRKSMGLQYLFYLAQIGLAMSPCSNNQLFLAYEKSPFPVYFSRGLNVSLSTDDPLMFHQTKEPLMEEYSIAKQLWHFTSVDLCEMARNSVLQSGFDEETKAAWFGSKDYRNENKPTSTNVPSLRIAYRKRVYQEEMHLLDASADDADDVGVMCNLLLLSPTRRLQQSDFASFGLDTEPKIRPFAASLPGEDQDLGTLLDASIQQQSTQEEMGEQVDWSVRPSHGPQSTKMHKIVSQEIMALDQKNRKGSFDALSHRGTLPLLPRDHSEHSAVMNEKMQEEFLLRLNAEFAAQRTSQQNQQQLLSIGVAVVIGCLSGAVAAWLARRWLLYHLRDDCLSDRRSRKQQKSITLANNADRERELIEAGFLQRLAGAERQRDALQAQINYSVYDVSRATLRGELDDAKHHQEVQEAKMFAVMQDAQRQREIDQAAGLGDKLRHERSELEEERRRRSVLQSQLETAQAELVKAHGCAFDLKAKALAALENLKTLKASGQPELCDAEEKRRKETESRQALLQHVKEAMVEGWLYLGFTPAWPLMETTEQTPLNSSEEIRIWDLAGIHDTAVRHGFVRKVYGILSLQLIVTTGIAAGTMRYAQQLQRKNPAVIPIIMTFSIAVTISTMLVFICCPHMMRKSPTNYILLMLFTIAESFMVGFICVQYTAESVLVTFAVTSVVVVALSIFACQTKYDITGYLPYFIMFSFVLFGFGFALSIAAMCGASQTGAFKTLNLVYAAGGALLFSGYIILDTQMIVGGKHKRFRFCIDDYCMAAITIYLDIVQLFLFLLQMLGERMIEELAIAAGVTQKAGLQFGYVRDFTSGYRPGGAVVAQGAASDDEYSGELIGLQDTTIKNGFVRKVYSILTVQLIVTTLIAAPIASYGLEMKMRSPGVVSTMMFLSLAAVVAIMCVFSCCPQTMRESPTNYFLLAIFTVAEAVMVGFVCANYTAQSVVICLGMTALVVFGLTLFACQSKYDFTGLMPYFVIATFVMLGFSFMLSIAAMMGGANSGFFRAANIVYAAFGALLFSGYLVVDTQMIVGGKHSTYSFTVDDYCMAAITLYVDIIQLFLYLLQLFGDRNE</sequence>
<evidence type="ECO:0000256" key="12">
    <source>
        <dbReference type="SAM" id="Coils"/>
    </source>
</evidence>